<feature type="non-terminal residue" evidence="1">
    <location>
        <position position="1"/>
    </location>
</feature>
<dbReference type="AlphaFoldDB" id="A0A5C3LMJ6"/>
<organism evidence="1 2">
    <name type="scientific">Crucibulum laeve</name>
    <dbReference type="NCBI Taxonomy" id="68775"/>
    <lineage>
        <taxon>Eukaryota</taxon>
        <taxon>Fungi</taxon>
        <taxon>Dikarya</taxon>
        <taxon>Basidiomycota</taxon>
        <taxon>Agaricomycotina</taxon>
        <taxon>Agaricomycetes</taxon>
        <taxon>Agaricomycetidae</taxon>
        <taxon>Agaricales</taxon>
        <taxon>Agaricineae</taxon>
        <taxon>Nidulariaceae</taxon>
        <taxon>Crucibulum</taxon>
    </lineage>
</organism>
<accession>A0A5C3LMJ6</accession>
<dbReference type="Pfam" id="PF20414">
    <property type="entry name" value="DUF6698"/>
    <property type="match status" value="1"/>
</dbReference>
<keyword evidence="2" id="KW-1185">Reference proteome</keyword>
<evidence type="ECO:0000313" key="2">
    <source>
        <dbReference type="Proteomes" id="UP000308652"/>
    </source>
</evidence>
<reference evidence="1 2" key="1">
    <citation type="journal article" date="2019" name="Nat. Ecol. Evol.">
        <title>Megaphylogeny resolves global patterns of mushroom evolution.</title>
        <authorList>
            <person name="Varga T."/>
            <person name="Krizsan K."/>
            <person name="Foldi C."/>
            <person name="Dima B."/>
            <person name="Sanchez-Garcia M."/>
            <person name="Sanchez-Ramirez S."/>
            <person name="Szollosi G.J."/>
            <person name="Szarkandi J.G."/>
            <person name="Papp V."/>
            <person name="Albert L."/>
            <person name="Andreopoulos W."/>
            <person name="Angelini C."/>
            <person name="Antonin V."/>
            <person name="Barry K.W."/>
            <person name="Bougher N.L."/>
            <person name="Buchanan P."/>
            <person name="Buyck B."/>
            <person name="Bense V."/>
            <person name="Catcheside P."/>
            <person name="Chovatia M."/>
            <person name="Cooper J."/>
            <person name="Damon W."/>
            <person name="Desjardin D."/>
            <person name="Finy P."/>
            <person name="Geml J."/>
            <person name="Haridas S."/>
            <person name="Hughes K."/>
            <person name="Justo A."/>
            <person name="Karasinski D."/>
            <person name="Kautmanova I."/>
            <person name="Kiss B."/>
            <person name="Kocsube S."/>
            <person name="Kotiranta H."/>
            <person name="LaButti K.M."/>
            <person name="Lechner B.E."/>
            <person name="Liimatainen K."/>
            <person name="Lipzen A."/>
            <person name="Lukacs Z."/>
            <person name="Mihaltcheva S."/>
            <person name="Morgado L.N."/>
            <person name="Niskanen T."/>
            <person name="Noordeloos M.E."/>
            <person name="Ohm R.A."/>
            <person name="Ortiz-Santana B."/>
            <person name="Ovrebo C."/>
            <person name="Racz N."/>
            <person name="Riley R."/>
            <person name="Savchenko A."/>
            <person name="Shiryaev A."/>
            <person name="Soop K."/>
            <person name="Spirin V."/>
            <person name="Szebenyi C."/>
            <person name="Tomsovsky M."/>
            <person name="Tulloss R.E."/>
            <person name="Uehling J."/>
            <person name="Grigoriev I.V."/>
            <person name="Vagvolgyi C."/>
            <person name="Papp T."/>
            <person name="Martin F.M."/>
            <person name="Miettinen O."/>
            <person name="Hibbett D.S."/>
            <person name="Nagy L.G."/>
        </authorList>
    </citation>
    <scope>NUCLEOTIDE SEQUENCE [LARGE SCALE GENOMIC DNA]</scope>
    <source>
        <strain evidence="1 2">CBS 166.37</strain>
    </source>
</reference>
<protein>
    <submittedName>
        <fullName evidence="1">Uncharacterized protein</fullName>
    </submittedName>
</protein>
<sequence length="195" mass="22029">DAMALKSAVIVWVEQEGFTFDPPINPSQKSDRGFTNNTTGKFLCPVGMNWLDISTRCAIQRGEIVIPSTAWPMMLYNCLIYYPNDPWNGFLHGQILVKTYMHIFVSPSTGRDIENFNSAVTISSIAYAATQARHALSPLPTLAMKDHKRKLPESRVFYGSLMQLLEDLEQKHEVEALISWWNQCDALISNNAISF</sequence>
<dbReference type="Proteomes" id="UP000308652">
    <property type="component" value="Unassembled WGS sequence"/>
</dbReference>
<dbReference type="OrthoDB" id="3220614at2759"/>
<proteinExistence type="predicted"/>
<dbReference type="STRING" id="68775.A0A5C3LMJ6"/>
<gene>
    <name evidence="1" type="ORF">BDQ12DRAFT_614002</name>
</gene>
<dbReference type="InterPro" id="IPR046521">
    <property type="entry name" value="DUF6698"/>
</dbReference>
<dbReference type="EMBL" id="ML213636">
    <property type="protein sequence ID" value="TFK34100.1"/>
    <property type="molecule type" value="Genomic_DNA"/>
</dbReference>
<name>A0A5C3LMJ6_9AGAR</name>
<evidence type="ECO:0000313" key="1">
    <source>
        <dbReference type="EMBL" id="TFK34100.1"/>
    </source>
</evidence>